<organism evidence="2">
    <name type="scientific">marine sediment metagenome</name>
    <dbReference type="NCBI Taxonomy" id="412755"/>
    <lineage>
        <taxon>unclassified sequences</taxon>
        <taxon>metagenomes</taxon>
        <taxon>ecological metagenomes</taxon>
    </lineage>
</organism>
<keyword evidence="1" id="KW-0175">Coiled coil</keyword>
<protein>
    <submittedName>
        <fullName evidence="2">Uncharacterized protein</fullName>
    </submittedName>
</protein>
<name>A0A0F8ZLN7_9ZZZZ</name>
<comment type="caution">
    <text evidence="2">The sequence shown here is derived from an EMBL/GenBank/DDBJ whole genome shotgun (WGS) entry which is preliminary data.</text>
</comment>
<reference evidence="2" key="1">
    <citation type="journal article" date="2015" name="Nature">
        <title>Complex archaea that bridge the gap between prokaryotes and eukaryotes.</title>
        <authorList>
            <person name="Spang A."/>
            <person name="Saw J.H."/>
            <person name="Jorgensen S.L."/>
            <person name="Zaremba-Niedzwiedzka K."/>
            <person name="Martijn J."/>
            <person name="Lind A.E."/>
            <person name="van Eijk R."/>
            <person name="Schleper C."/>
            <person name="Guy L."/>
            <person name="Ettema T.J."/>
        </authorList>
    </citation>
    <scope>NUCLEOTIDE SEQUENCE</scope>
</reference>
<feature type="coiled-coil region" evidence="1">
    <location>
        <begin position="29"/>
        <end position="56"/>
    </location>
</feature>
<gene>
    <name evidence="2" type="ORF">LCGC14_2758470</name>
</gene>
<dbReference type="AlphaFoldDB" id="A0A0F8ZLN7"/>
<sequence length="64" mass="7494">MHYIAVILGALGGFLLGYEVCSWKWKARVARLKVEHENVAADMSRLRRELEDLERGEVWHKIRS</sequence>
<accession>A0A0F8ZLN7</accession>
<proteinExistence type="predicted"/>
<dbReference type="EMBL" id="LAZR01050641">
    <property type="protein sequence ID" value="KKK86915.1"/>
    <property type="molecule type" value="Genomic_DNA"/>
</dbReference>
<evidence type="ECO:0000313" key="2">
    <source>
        <dbReference type="EMBL" id="KKK86915.1"/>
    </source>
</evidence>
<evidence type="ECO:0000256" key="1">
    <source>
        <dbReference type="SAM" id="Coils"/>
    </source>
</evidence>